<comment type="cofactor">
    <cofactor evidence="1 16">
        <name>Mn(2+)</name>
        <dbReference type="ChEBI" id="CHEBI:29035"/>
    </cofactor>
</comment>
<evidence type="ECO:0000256" key="1">
    <source>
        <dbReference type="ARBA" id="ARBA00001936"/>
    </source>
</evidence>
<evidence type="ECO:0000256" key="5">
    <source>
        <dbReference type="ARBA" id="ARBA00022679"/>
    </source>
</evidence>
<proteinExistence type="predicted"/>
<name>A0ABX9XGW3_9PSED</name>
<evidence type="ECO:0000256" key="11">
    <source>
        <dbReference type="ARBA" id="ARBA00022839"/>
    </source>
</evidence>
<evidence type="ECO:0000256" key="13">
    <source>
        <dbReference type="ARBA" id="ARBA00022932"/>
    </source>
</evidence>
<dbReference type="SUPFAM" id="SSF53098">
    <property type="entry name" value="Ribonuclease H-like"/>
    <property type="match status" value="1"/>
</dbReference>
<keyword evidence="6 16" id="KW-0548">Nucleotidyltransferase</keyword>
<evidence type="ECO:0000256" key="9">
    <source>
        <dbReference type="ARBA" id="ARBA00022723"/>
    </source>
</evidence>
<dbReference type="PANTHER" id="PTHR30231">
    <property type="entry name" value="DNA POLYMERASE III SUBUNIT EPSILON"/>
    <property type="match status" value="1"/>
</dbReference>
<accession>A0ABX9XGW3</accession>
<evidence type="ECO:0000256" key="15">
    <source>
        <dbReference type="ARBA" id="ARBA00049244"/>
    </source>
</evidence>
<dbReference type="EMBL" id="RKKU01000014">
    <property type="protein sequence ID" value="ROZ83802.1"/>
    <property type="molecule type" value="Genomic_DNA"/>
</dbReference>
<dbReference type="CDD" id="cd06131">
    <property type="entry name" value="DNA_pol_III_epsilon_Ecoli_like"/>
    <property type="match status" value="1"/>
</dbReference>
<dbReference type="RefSeq" id="WP_123889896.1">
    <property type="nucleotide sequence ID" value="NZ_RKKU01000014.1"/>
</dbReference>
<reference evidence="18 19" key="1">
    <citation type="submission" date="2018-11" db="EMBL/GenBank/DDBJ databases">
        <authorList>
            <person name="Jang G.I."/>
            <person name="Hwang C.Y."/>
        </authorList>
    </citation>
    <scope>NUCLEOTIDE SEQUENCE [LARGE SCALE GENOMIC DNA]</scope>
    <source>
        <strain evidence="18 19">SSM26</strain>
    </source>
</reference>
<dbReference type="InterPro" id="IPR036397">
    <property type="entry name" value="RNaseH_sf"/>
</dbReference>
<keyword evidence="11 16" id="KW-0269">Exonuclease</keyword>
<keyword evidence="13 16" id="KW-0239">DNA-directed DNA polymerase</keyword>
<evidence type="ECO:0000256" key="6">
    <source>
        <dbReference type="ARBA" id="ARBA00022695"/>
    </source>
</evidence>
<comment type="function">
    <text evidence="16">DNA polymerase III is a complex, multichain enzyme responsible for most of the replicative synthesis in bacteria. The epsilon subunit contain the editing function and is a proofreading 3'-5' exonuclease.</text>
</comment>
<feature type="domain" description="Exonuclease" evidence="17">
    <location>
        <begin position="11"/>
        <end position="184"/>
    </location>
</feature>
<keyword evidence="8 16" id="KW-0540">Nuclease</keyword>
<protein>
    <recommendedName>
        <fullName evidence="4 16">DNA polymerase III subunit epsilon</fullName>
        <ecNumber evidence="3 16">2.7.7.7</ecNumber>
    </recommendedName>
</protein>
<evidence type="ECO:0000256" key="2">
    <source>
        <dbReference type="ARBA" id="ARBA00001946"/>
    </source>
</evidence>
<dbReference type="EC" id="2.7.7.7" evidence="3 16"/>
<dbReference type="SMART" id="SM00479">
    <property type="entry name" value="EXOIII"/>
    <property type="match status" value="1"/>
</dbReference>
<evidence type="ECO:0000256" key="7">
    <source>
        <dbReference type="ARBA" id="ARBA00022705"/>
    </source>
</evidence>
<comment type="caution">
    <text evidence="18">The sequence shown here is derived from an EMBL/GenBank/DDBJ whole genome shotgun (WGS) entry which is preliminary data.</text>
</comment>
<keyword evidence="5 16" id="KW-0808">Transferase</keyword>
<dbReference type="InterPro" id="IPR013520">
    <property type="entry name" value="Ribonucl_H"/>
</dbReference>
<evidence type="ECO:0000256" key="8">
    <source>
        <dbReference type="ARBA" id="ARBA00022722"/>
    </source>
</evidence>
<evidence type="ECO:0000256" key="4">
    <source>
        <dbReference type="ARBA" id="ARBA00020352"/>
    </source>
</evidence>
<keyword evidence="14 16" id="KW-0464">Manganese</keyword>
<evidence type="ECO:0000256" key="12">
    <source>
        <dbReference type="ARBA" id="ARBA00022842"/>
    </source>
</evidence>
<evidence type="ECO:0000256" key="14">
    <source>
        <dbReference type="ARBA" id="ARBA00023211"/>
    </source>
</evidence>
<sequence>MAIRLQNSGNRDVVLDTETTGIEHKEGHRIIEIGCVELIDRRLTGRHYHVYINPQREIDEGAQAVHGISSEFLADKPLFGDIADDFMNFISGARLVIHNAAFDVGFIDSELVRLSKGHGLVAEHCSVLDTLLMAREKHPGQRNSLDALCKRYGVDNSQRDLHGALLDAEILADVYLLMTGGQTALSLAANGQGNDDGSDSASSIRRLDPAMRAGLQVLRANADELAGHEERLAAIEKAAGFALWKGAPAAAE</sequence>
<evidence type="ECO:0000313" key="18">
    <source>
        <dbReference type="EMBL" id="ROZ83802.1"/>
    </source>
</evidence>
<dbReference type="NCBIfam" id="TIGR00573">
    <property type="entry name" value="dnaq"/>
    <property type="match status" value="1"/>
</dbReference>
<gene>
    <name evidence="16" type="primary">dnaQ</name>
    <name evidence="18" type="ORF">EF096_12180</name>
</gene>
<dbReference type="InterPro" id="IPR006309">
    <property type="entry name" value="DnaQ_proteo"/>
</dbReference>
<evidence type="ECO:0000256" key="10">
    <source>
        <dbReference type="ARBA" id="ARBA00022801"/>
    </source>
</evidence>
<dbReference type="NCBIfam" id="NF004316">
    <property type="entry name" value="PRK05711.1"/>
    <property type="match status" value="1"/>
</dbReference>
<evidence type="ECO:0000259" key="17">
    <source>
        <dbReference type="SMART" id="SM00479"/>
    </source>
</evidence>
<keyword evidence="19" id="KW-1185">Reference proteome</keyword>
<comment type="subunit">
    <text evidence="16">DNA polymerase III contains a core (composed of alpha, epsilon and theta chains) that associates with a tau subunit. This core dimerizes to form the POLIII' complex. PolIII' associates with the gamma complex (composed of gamma, delta, delta', psi and chi chains) and with the beta chain to form the complete DNA polymerase III complex.</text>
</comment>
<keyword evidence="9 16" id="KW-0479">Metal-binding</keyword>
<keyword evidence="10 16" id="KW-0378">Hydrolase</keyword>
<organism evidence="18 19">
    <name type="scientific">Pseudomonas neustonica</name>
    <dbReference type="NCBI Taxonomy" id="2487346"/>
    <lineage>
        <taxon>Bacteria</taxon>
        <taxon>Pseudomonadati</taxon>
        <taxon>Pseudomonadota</taxon>
        <taxon>Gammaproteobacteria</taxon>
        <taxon>Pseudomonadales</taxon>
        <taxon>Pseudomonadaceae</taxon>
        <taxon>Pseudomonas</taxon>
    </lineage>
</organism>
<dbReference type="InterPro" id="IPR006054">
    <property type="entry name" value="DnaQ"/>
</dbReference>
<keyword evidence="7 16" id="KW-0235">DNA replication</keyword>
<dbReference type="InterPro" id="IPR012337">
    <property type="entry name" value="RNaseH-like_sf"/>
</dbReference>
<evidence type="ECO:0000256" key="3">
    <source>
        <dbReference type="ARBA" id="ARBA00012417"/>
    </source>
</evidence>
<evidence type="ECO:0000313" key="19">
    <source>
        <dbReference type="Proteomes" id="UP000275199"/>
    </source>
</evidence>
<keyword evidence="12 16" id="KW-0460">Magnesium</keyword>
<dbReference type="Gene3D" id="3.30.420.10">
    <property type="entry name" value="Ribonuclease H-like superfamily/Ribonuclease H"/>
    <property type="match status" value="1"/>
</dbReference>
<dbReference type="NCBIfam" id="TIGR01406">
    <property type="entry name" value="dnaQ_proteo"/>
    <property type="match status" value="1"/>
</dbReference>
<evidence type="ECO:0000256" key="16">
    <source>
        <dbReference type="RuleBase" id="RU364087"/>
    </source>
</evidence>
<dbReference type="Proteomes" id="UP000275199">
    <property type="component" value="Unassembled WGS sequence"/>
</dbReference>
<dbReference type="Pfam" id="PF00929">
    <property type="entry name" value="RNase_T"/>
    <property type="match status" value="1"/>
</dbReference>
<dbReference type="PANTHER" id="PTHR30231:SF41">
    <property type="entry name" value="DNA POLYMERASE III SUBUNIT EPSILON"/>
    <property type="match status" value="1"/>
</dbReference>
<comment type="catalytic activity">
    <reaction evidence="15 16">
        <text>DNA(n) + a 2'-deoxyribonucleoside 5'-triphosphate = DNA(n+1) + diphosphate</text>
        <dbReference type="Rhea" id="RHEA:22508"/>
        <dbReference type="Rhea" id="RHEA-COMP:17339"/>
        <dbReference type="Rhea" id="RHEA-COMP:17340"/>
        <dbReference type="ChEBI" id="CHEBI:33019"/>
        <dbReference type="ChEBI" id="CHEBI:61560"/>
        <dbReference type="ChEBI" id="CHEBI:173112"/>
        <dbReference type="EC" id="2.7.7.7"/>
    </reaction>
</comment>
<comment type="cofactor">
    <cofactor evidence="2 16">
        <name>Mg(2+)</name>
        <dbReference type="ChEBI" id="CHEBI:18420"/>
    </cofactor>
</comment>